<dbReference type="RefSeq" id="WP_354554023.1">
    <property type="nucleotide sequence ID" value="NZ_JBEPSM010000004.1"/>
</dbReference>
<protein>
    <submittedName>
        <fullName evidence="4">Dihydrodipicolinate synthase/N-acetylneuraminate lyase</fullName>
    </submittedName>
</protein>
<dbReference type="SMART" id="SM01130">
    <property type="entry name" value="DHDPS"/>
    <property type="match status" value="1"/>
</dbReference>
<evidence type="ECO:0000256" key="1">
    <source>
        <dbReference type="ARBA" id="ARBA00007592"/>
    </source>
</evidence>
<reference evidence="4 5" key="1">
    <citation type="submission" date="2024-06" db="EMBL/GenBank/DDBJ databases">
        <title>Sorghum-associated microbial communities from plants grown in Nebraska, USA.</title>
        <authorList>
            <person name="Schachtman D."/>
        </authorList>
    </citation>
    <scope>NUCLEOTIDE SEQUENCE [LARGE SCALE GENOMIC DNA]</scope>
    <source>
        <strain evidence="4 5">3207</strain>
    </source>
</reference>
<gene>
    <name evidence="4" type="ORF">ABIE08_004390</name>
</gene>
<dbReference type="PANTHER" id="PTHR12128">
    <property type="entry name" value="DIHYDRODIPICOLINATE SYNTHASE"/>
    <property type="match status" value="1"/>
</dbReference>
<comment type="similarity">
    <text evidence="1 3">Belongs to the DapA family.</text>
</comment>
<dbReference type="Pfam" id="PF00701">
    <property type="entry name" value="DHDPS"/>
    <property type="match status" value="1"/>
</dbReference>
<organism evidence="4 5">
    <name type="scientific">Kaistia defluvii</name>
    <dbReference type="NCBI Taxonomy" id="410841"/>
    <lineage>
        <taxon>Bacteria</taxon>
        <taxon>Pseudomonadati</taxon>
        <taxon>Pseudomonadota</taxon>
        <taxon>Alphaproteobacteria</taxon>
        <taxon>Hyphomicrobiales</taxon>
        <taxon>Kaistiaceae</taxon>
        <taxon>Kaistia</taxon>
    </lineage>
</organism>
<dbReference type="EMBL" id="JBEPSM010000004">
    <property type="protein sequence ID" value="MET4636432.1"/>
    <property type="molecule type" value="Genomic_DNA"/>
</dbReference>
<dbReference type="Proteomes" id="UP001549321">
    <property type="component" value="Unassembled WGS sequence"/>
</dbReference>
<comment type="caution">
    <text evidence="4">The sequence shown here is derived from an EMBL/GenBank/DDBJ whole genome shotgun (WGS) entry which is preliminary data.</text>
</comment>
<dbReference type="Gene3D" id="3.20.20.70">
    <property type="entry name" value="Aldolase class I"/>
    <property type="match status" value="1"/>
</dbReference>
<proteinExistence type="inferred from homology"/>
<accession>A0ABV2R566</accession>
<evidence type="ECO:0000313" key="5">
    <source>
        <dbReference type="Proteomes" id="UP001549321"/>
    </source>
</evidence>
<dbReference type="SUPFAM" id="SSF51569">
    <property type="entry name" value="Aldolase"/>
    <property type="match status" value="1"/>
</dbReference>
<dbReference type="PIRSF" id="PIRSF001365">
    <property type="entry name" value="DHDPS"/>
    <property type="match status" value="1"/>
</dbReference>
<dbReference type="InterPro" id="IPR013785">
    <property type="entry name" value="Aldolase_TIM"/>
</dbReference>
<dbReference type="CDD" id="cd00408">
    <property type="entry name" value="DHDPS-like"/>
    <property type="match status" value="1"/>
</dbReference>
<evidence type="ECO:0000256" key="3">
    <source>
        <dbReference type="PIRNR" id="PIRNR001365"/>
    </source>
</evidence>
<dbReference type="PANTHER" id="PTHR12128:SF66">
    <property type="entry name" value="4-HYDROXY-2-OXOGLUTARATE ALDOLASE, MITOCHONDRIAL"/>
    <property type="match status" value="1"/>
</dbReference>
<dbReference type="GO" id="GO:0016829">
    <property type="term" value="F:lyase activity"/>
    <property type="evidence" value="ECO:0007669"/>
    <property type="project" value="UniProtKB-KW"/>
</dbReference>
<keyword evidence="2 3" id="KW-0456">Lyase</keyword>
<evidence type="ECO:0000313" key="4">
    <source>
        <dbReference type="EMBL" id="MET4636432.1"/>
    </source>
</evidence>
<dbReference type="InterPro" id="IPR002220">
    <property type="entry name" value="DapA-like"/>
</dbReference>
<evidence type="ECO:0000256" key="2">
    <source>
        <dbReference type="ARBA" id="ARBA00023239"/>
    </source>
</evidence>
<sequence length="315" mass="34220">MKLDRESFRGIYVIVVTPFTPALDIDEDALRSTVKFCIDAGVHGVVTTANASEVGYLSETERRLVAEIVVDEAAGKTVSVVGVSSAHYRISADLARHARDIGAGGVMAMPPTFHAPTLDEIREFYRQVAGATDLPFILQNAIGPGATVMSPRLMADIIDELPTVRFIKEETAYPAQMTGDVIALAGDKLLGVMGGRAGKTLMEEIPHGMCGTMPACEIADVHVALWNAIEAKDKALSRHIFRHLLPLLDFEASYGIPLCKEVLRMRGVIPSAAWRQTGYRALDRHALNEASIILDGLSDFLLPAYRHEAADRRSA</sequence>
<keyword evidence="5" id="KW-1185">Reference proteome</keyword>
<name>A0ABV2R566_9HYPH</name>